<dbReference type="Proteomes" id="UP000009102">
    <property type="component" value="Chromosome"/>
</dbReference>
<dbReference type="InterPro" id="IPR050553">
    <property type="entry name" value="Thioredoxin_ResA/DsbE_sf"/>
</dbReference>
<evidence type="ECO:0000313" key="4">
    <source>
        <dbReference type="Proteomes" id="UP000009102"/>
    </source>
</evidence>
<proteinExistence type="predicted"/>
<dbReference type="PROSITE" id="PS00194">
    <property type="entry name" value="THIOREDOXIN_1"/>
    <property type="match status" value="1"/>
</dbReference>
<dbReference type="Gene3D" id="3.40.30.10">
    <property type="entry name" value="Glutaredoxin"/>
    <property type="match status" value="1"/>
</dbReference>
<dbReference type="eggNOG" id="COG0526">
    <property type="taxonomic scope" value="Bacteria"/>
</dbReference>
<dbReference type="PANTHER" id="PTHR42852">
    <property type="entry name" value="THIOL:DISULFIDE INTERCHANGE PROTEIN DSBE"/>
    <property type="match status" value="1"/>
</dbReference>
<accession>D0KYR4</accession>
<dbReference type="CDD" id="cd02966">
    <property type="entry name" value="TlpA_like_family"/>
    <property type="match status" value="1"/>
</dbReference>
<dbReference type="HOGENOM" id="CLU_042529_11_2_6"/>
<dbReference type="OrthoDB" id="9788279at2"/>
<feature type="domain" description="Thioredoxin" evidence="2">
    <location>
        <begin position="31"/>
        <end position="170"/>
    </location>
</feature>
<gene>
    <name evidence="3" type="ordered locus">Hneap_0738</name>
</gene>
<dbReference type="GO" id="GO:0016209">
    <property type="term" value="F:antioxidant activity"/>
    <property type="evidence" value="ECO:0007669"/>
    <property type="project" value="InterPro"/>
</dbReference>
<name>D0KYR4_HALNC</name>
<dbReference type="STRING" id="555778.Hneap_0738"/>
<dbReference type="EMBL" id="CP001801">
    <property type="protein sequence ID" value="ACX95587.1"/>
    <property type="molecule type" value="Genomic_DNA"/>
</dbReference>
<keyword evidence="1" id="KW-0676">Redox-active center</keyword>
<dbReference type="PANTHER" id="PTHR42852:SF13">
    <property type="entry name" value="PROTEIN DIPZ"/>
    <property type="match status" value="1"/>
</dbReference>
<evidence type="ECO:0000256" key="1">
    <source>
        <dbReference type="ARBA" id="ARBA00023284"/>
    </source>
</evidence>
<dbReference type="PROSITE" id="PS51352">
    <property type="entry name" value="THIOREDOXIN_2"/>
    <property type="match status" value="1"/>
</dbReference>
<dbReference type="InterPro" id="IPR013766">
    <property type="entry name" value="Thioredoxin_domain"/>
</dbReference>
<sequence>MRPSPRFTIAILHTSVWRHVLSGLLLLMLASPVFSAPFEFSAQDVNGKTHTLSNERGNWVVINIWATWCPPCRKELPELAAFDKEHAKDHIKVWGLSVDMAASPDELSMFAQEHQIGYPIFKMNPQKLSVFGNIPGIPTTFLINPQGELVARHVGAITAQQLMQMIKNNS</sequence>
<dbReference type="GO" id="GO:0015036">
    <property type="term" value="F:disulfide oxidoreductase activity"/>
    <property type="evidence" value="ECO:0007669"/>
    <property type="project" value="UniProtKB-ARBA"/>
</dbReference>
<dbReference type="InterPro" id="IPR036249">
    <property type="entry name" value="Thioredoxin-like_sf"/>
</dbReference>
<dbReference type="SUPFAM" id="SSF52833">
    <property type="entry name" value="Thioredoxin-like"/>
    <property type="match status" value="1"/>
</dbReference>
<organism evidence="3 4">
    <name type="scientific">Halothiobacillus neapolitanus (strain ATCC 23641 / DSM 15147 / CIP 104769 / NCIMB 8539 / c2)</name>
    <name type="common">Thiobacillus neapolitanus</name>
    <dbReference type="NCBI Taxonomy" id="555778"/>
    <lineage>
        <taxon>Bacteria</taxon>
        <taxon>Pseudomonadati</taxon>
        <taxon>Pseudomonadota</taxon>
        <taxon>Gammaproteobacteria</taxon>
        <taxon>Chromatiales</taxon>
        <taxon>Halothiobacillaceae</taxon>
        <taxon>Halothiobacillus</taxon>
    </lineage>
</organism>
<keyword evidence="4" id="KW-1185">Reference proteome</keyword>
<dbReference type="InterPro" id="IPR000866">
    <property type="entry name" value="AhpC/TSA"/>
</dbReference>
<dbReference type="RefSeq" id="WP_012823623.1">
    <property type="nucleotide sequence ID" value="NC_013422.1"/>
</dbReference>
<protein>
    <submittedName>
        <fullName evidence="3">Alkyl hydroperoxide reductase/ Thiol specific antioxidant/ Mal allergen</fullName>
    </submittedName>
</protein>
<reference evidence="3 4" key="1">
    <citation type="submission" date="2009-10" db="EMBL/GenBank/DDBJ databases">
        <title>Complete sequence of Halothiobacillus neapolitanus c2.</title>
        <authorList>
            <consortium name="US DOE Joint Genome Institute"/>
            <person name="Lucas S."/>
            <person name="Copeland A."/>
            <person name="Lapidus A."/>
            <person name="Glavina del Rio T."/>
            <person name="Tice H."/>
            <person name="Bruce D."/>
            <person name="Goodwin L."/>
            <person name="Pitluck S."/>
            <person name="Davenport K."/>
            <person name="Brettin T."/>
            <person name="Detter J.C."/>
            <person name="Han C."/>
            <person name="Tapia R."/>
            <person name="Larimer F."/>
            <person name="Land M."/>
            <person name="Hauser L."/>
            <person name="Kyrpides N."/>
            <person name="Mikhailova N."/>
            <person name="Kerfeld C."/>
            <person name="Cannon G."/>
            <person name="Heinhort S."/>
        </authorList>
    </citation>
    <scope>NUCLEOTIDE SEQUENCE [LARGE SCALE GENOMIC DNA]</scope>
    <source>
        <strain evidence="4">ATCC 23641 / c2</strain>
    </source>
</reference>
<dbReference type="KEGG" id="hna:Hneap_0738"/>
<dbReference type="InterPro" id="IPR017937">
    <property type="entry name" value="Thioredoxin_CS"/>
</dbReference>
<evidence type="ECO:0000259" key="2">
    <source>
        <dbReference type="PROSITE" id="PS51352"/>
    </source>
</evidence>
<dbReference type="AlphaFoldDB" id="D0KYR4"/>
<evidence type="ECO:0000313" key="3">
    <source>
        <dbReference type="EMBL" id="ACX95587.1"/>
    </source>
</evidence>
<dbReference type="Pfam" id="PF00578">
    <property type="entry name" value="AhpC-TSA"/>
    <property type="match status" value="1"/>
</dbReference>